<dbReference type="AlphaFoldDB" id="A0A0C2MRL1"/>
<dbReference type="Gene3D" id="2.30.39.10">
    <property type="entry name" value="Alpha-1-antitrypsin, domain 1"/>
    <property type="match status" value="1"/>
</dbReference>
<organism evidence="2 3">
    <name type="scientific">Thelohanellus kitauei</name>
    <name type="common">Myxosporean</name>
    <dbReference type="NCBI Taxonomy" id="669202"/>
    <lineage>
        <taxon>Eukaryota</taxon>
        <taxon>Metazoa</taxon>
        <taxon>Cnidaria</taxon>
        <taxon>Myxozoa</taxon>
        <taxon>Myxosporea</taxon>
        <taxon>Bivalvulida</taxon>
        <taxon>Platysporina</taxon>
        <taxon>Myxobolidae</taxon>
        <taxon>Thelohanellus</taxon>
    </lineage>
</organism>
<keyword evidence="3" id="KW-1185">Reference proteome</keyword>
<dbReference type="Proteomes" id="UP000031668">
    <property type="component" value="Unassembled WGS sequence"/>
</dbReference>
<dbReference type="Gene3D" id="3.30.497.10">
    <property type="entry name" value="Antithrombin, subunit I, domain 2"/>
    <property type="match status" value="1"/>
</dbReference>
<dbReference type="InterPro" id="IPR036186">
    <property type="entry name" value="Serpin_sf"/>
</dbReference>
<evidence type="ECO:0000313" key="3">
    <source>
        <dbReference type="Proteomes" id="UP000031668"/>
    </source>
</evidence>
<protein>
    <recommendedName>
        <fullName evidence="1">Serpin domain-containing protein</fullName>
    </recommendedName>
</protein>
<evidence type="ECO:0000259" key="1">
    <source>
        <dbReference type="Pfam" id="PF00079"/>
    </source>
</evidence>
<comment type="caution">
    <text evidence="2">The sequence shown here is derived from an EMBL/GenBank/DDBJ whole genome shotgun (WGS) entry which is preliminary data.</text>
</comment>
<proteinExistence type="predicted"/>
<dbReference type="Pfam" id="PF00079">
    <property type="entry name" value="Serpin"/>
    <property type="match status" value="1"/>
</dbReference>
<evidence type="ECO:0000313" key="2">
    <source>
        <dbReference type="EMBL" id="KII66920.1"/>
    </source>
</evidence>
<dbReference type="SUPFAM" id="SSF56574">
    <property type="entry name" value="Serpins"/>
    <property type="match status" value="1"/>
</dbReference>
<dbReference type="InterPro" id="IPR023796">
    <property type="entry name" value="Serpin_dom"/>
</dbReference>
<accession>A0A0C2MRL1</accession>
<dbReference type="OrthoDB" id="9440847at2759"/>
<dbReference type="InterPro" id="IPR042178">
    <property type="entry name" value="Serpin_sf_1"/>
</dbReference>
<feature type="domain" description="Serpin" evidence="1">
    <location>
        <begin position="36"/>
        <end position="103"/>
    </location>
</feature>
<reference evidence="2 3" key="1">
    <citation type="journal article" date="2014" name="Genome Biol. Evol.">
        <title>The genome of the myxosporean Thelohanellus kitauei shows adaptations to nutrient acquisition within its fish host.</title>
        <authorList>
            <person name="Yang Y."/>
            <person name="Xiong J."/>
            <person name="Zhou Z."/>
            <person name="Huo F."/>
            <person name="Miao W."/>
            <person name="Ran C."/>
            <person name="Liu Y."/>
            <person name="Zhang J."/>
            <person name="Feng J."/>
            <person name="Wang M."/>
            <person name="Wang M."/>
            <person name="Wang L."/>
            <person name="Yao B."/>
        </authorList>
    </citation>
    <scope>NUCLEOTIDE SEQUENCE [LARGE SCALE GENOMIC DNA]</scope>
    <source>
        <strain evidence="2">Wuqing</strain>
    </source>
</reference>
<sequence length="106" mass="12393">MNLIYDSPNFNFRILFKRFNDNNRSAAIDRHRVGQNIEDVLKNVKLNEMQIYYNASPKTYGKLTMPKFKIVGPHNLPNTFMDLGIMNMFDPYRLDFGGMKNQSALI</sequence>
<name>A0A0C2MRL1_THEKT</name>
<dbReference type="InterPro" id="IPR042185">
    <property type="entry name" value="Serpin_sf_2"/>
</dbReference>
<gene>
    <name evidence="2" type="ORF">RF11_03587</name>
</gene>
<dbReference type="EMBL" id="JWZT01003375">
    <property type="protein sequence ID" value="KII66920.1"/>
    <property type="molecule type" value="Genomic_DNA"/>
</dbReference>